<dbReference type="PANTHER" id="PTHR23257">
    <property type="entry name" value="SERINE-THREONINE PROTEIN KINASE"/>
    <property type="match status" value="1"/>
</dbReference>
<dbReference type="Pfam" id="PF00069">
    <property type="entry name" value="Pkinase"/>
    <property type="match status" value="1"/>
</dbReference>
<keyword evidence="2 3" id="KW-0067">ATP-binding</keyword>
<dbReference type="InterPro" id="IPR050167">
    <property type="entry name" value="Ser_Thr_protein_kinase"/>
</dbReference>
<keyword evidence="5" id="KW-0175">Coiled coil</keyword>
<keyword evidence="1 3" id="KW-0547">Nucleotide-binding</keyword>
<proteinExistence type="inferred from homology"/>
<organism evidence="7 8">
    <name type="scientific">Tritrichomonas musculus</name>
    <dbReference type="NCBI Taxonomy" id="1915356"/>
    <lineage>
        <taxon>Eukaryota</taxon>
        <taxon>Metamonada</taxon>
        <taxon>Parabasalia</taxon>
        <taxon>Tritrichomonadida</taxon>
        <taxon>Tritrichomonadidae</taxon>
        <taxon>Tritrichomonas</taxon>
    </lineage>
</organism>
<feature type="binding site" evidence="3">
    <location>
        <position position="126"/>
    </location>
    <ligand>
        <name>ATP</name>
        <dbReference type="ChEBI" id="CHEBI:30616"/>
    </ligand>
</feature>
<keyword evidence="4" id="KW-0723">Serine/threonine-protein kinase</keyword>
<sequence length="386" mass="44811">MAFFKSVLFNKAAIDYAKEDNYREIVFLLSKGPIKRVKNESQIVKENESLALKVKQLEEEIIQLKQENLQKSDENNKLKEFLSALKDKTTEIQFFDFDDYIEESVIGEGATSRVRLVIKKEKYARKELKDSNFKTMQRFIGEGEKLFLLRHPCIIKIIAVNYGDDDHPPSLILSLEPDSLESAIENKKLDEMQKCRITVELVLGMRYIHSRNYMHRDLKPSNILLSKNNHVKISDFGLAKEESIETSQTKGIGSLRFMAPELFEESQNETAYTNKVDVYSFGITLIYIITDNYPAFSLKNINNGIIPPLPKTIVNWVHELIVSCLSPEPEKRPSFHEIFEIMKSNNYCLFCESDEQKLTSKQLSMMKEIENRVLKIEAFEFQHQND</sequence>
<evidence type="ECO:0000256" key="3">
    <source>
        <dbReference type="PROSITE-ProRule" id="PRU10141"/>
    </source>
</evidence>
<name>A0ABR2K5Z8_9EUKA</name>
<dbReference type="InterPro" id="IPR000719">
    <property type="entry name" value="Prot_kinase_dom"/>
</dbReference>
<dbReference type="Gene3D" id="1.10.510.10">
    <property type="entry name" value="Transferase(Phosphotransferase) domain 1"/>
    <property type="match status" value="1"/>
</dbReference>
<evidence type="ECO:0000256" key="4">
    <source>
        <dbReference type="RuleBase" id="RU000304"/>
    </source>
</evidence>
<protein>
    <recommendedName>
        <fullName evidence="6">Protein kinase domain-containing protein</fullName>
    </recommendedName>
</protein>
<evidence type="ECO:0000256" key="1">
    <source>
        <dbReference type="ARBA" id="ARBA00022741"/>
    </source>
</evidence>
<feature type="domain" description="Protein kinase" evidence="6">
    <location>
        <begin position="100"/>
        <end position="350"/>
    </location>
</feature>
<dbReference type="InterPro" id="IPR008271">
    <property type="entry name" value="Ser/Thr_kinase_AS"/>
</dbReference>
<dbReference type="Gene3D" id="3.30.200.20">
    <property type="entry name" value="Phosphorylase Kinase, domain 1"/>
    <property type="match status" value="1"/>
</dbReference>
<dbReference type="EMBL" id="JAPFFF010000007">
    <property type="protein sequence ID" value="KAK8886552.1"/>
    <property type="molecule type" value="Genomic_DNA"/>
</dbReference>
<feature type="coiled-coil region" evidence="5">
    <location>
        <begin position="40"/>
        <end position="77"/>
    </location>
</feature>
<evidence type="ECO:0000256" key="5">
    <source>
        <dbReference type="SAM" id="Coils"/>
    </source>
</evidence>
<dbReference type="InterPro" id="IPR011009">
    <property type="entry name" value="Kinase-like_dom_sf"/>
</dbReference>
<dbReference type="SMART" id="SM00220">
    <property type="entry name" value="S_TKc"/>
    <property type="match status" value="1"/>
</dbReference>
<dbReference type="PROSITE" id="PS00107">
    <property type="entry name" value="PROTEIN_KINASE_ATP"/>
    <property type="match status" value="1"/>
</dbReference>
<evidence type="ECO:0000256" key="2">
    <source>
        <dbReference type="ARBA" id="ARBA00022840"/>
    </source>
</evidence>
<accession>A0ABR2K5Z8</accession>
<comment type="caution">
    <text evidence="7">The sequence shown here is derived from an EMBL/GenBank/DDBJ whole genome shotgun (WGS) entry which is preliminary data.</text>
</comment>
<reference evidence="7 8" key="1">
    <citation type="submission" date="2024-04" db="EMBL/GenBank/DDBJ databases">
        <title>Tritrichomonas musculus Genome.</title>
        <authorList>
            <person name="Alves-Ferreira E."/>
            <person name="Grigg M."/>
            <person name="Lorenzi H."/>
            <person name="Galac M."/>
        </authorList>
    </citation>
    <scope>NUCLEOTIDE SEQUENCE [LARGE SCALE GENOMIC DNA]</scope>
    <source>
        <strain evidence="7 8">EAF2021</strain>
    </source>
</reference>
<dbReference type="PROSITE" id="PS50011">
    <property type="entry name" value="PROTEIN_KINASE_DOM"/>
    <property type="match status" value="1"/>
</dbReference>
<dbReference type="InterPro" id="IPR017441">
    <property type="entry name" value="Protein_kinase_ATP_BS"/>
</dbReference>
<dbReference type="PROSITE" id="PS00108">
    <property type="entry name" value="PROTEIN_KINASE_ST"/>
    <property type="match status" value="1"/>
</dbReference>
<dbReference type="SUPFAM" id="SSF56112">
    <property type="entry name" value="Protein kinase-like (PK-like)"/>
    <property type="match status" value="1"/>
</dbReference>
<evidence type="ECO:0000313" key="8">
    <source>
        <dbReference type="Proteomes" id="UP001470230"/>
    </source>
</evidence>
<keyword evidence="8" id="KW-1185">Reference proteome</keyword>
<gene>
    <name evidence="7" type="ORF">M9Y10_042016</name>
</gene>
<keyword evidence="4" id="KW-0808">Transferase</keyword>
<dbReference type="Proteomes" id="UP001470230">
    <property type="component" value="Unassembled WGS sequence"/>
</dbReference>
<comment type="similarity">
    <text evidence="4">Belongs to the protein kinase superfamily.</text>
</comment>
<evidence type="ECO:0000259" key="6">
    <source>
        <dbReference type="PROSITE" id="PS50011"/>
    </source>
</evidence>
<evidence type="ECO:0000313" key="7">
    <source>
        <dbReference type="EMBL" id="KAK8886552.1"/>
    </source>
</evidence>
<keyword evidence="4" id="KW-0418">Kinase</keyword>